<dbReference type="AlphaFoldDB" id="A0A0J9EPX6"/>
<dbReference type="Gene3D" id="3.30.360.10">
    <property type="entry name" value="Dihydrodipicolinate Reductase, domain 2"/>
    <property type="match status" value="1"/>
</dbReference>
<dbReference type="InterPro" id="IPR011182">
    <property type="entry name" value="L-Asp_DH"/>
</dbReference>
<gene>
    <name evidence="6" type="primary">nadX</name>
    <name evidence="9" type="ORF">HMPREF9470_03376</name>
</gene>
<dbReference type="SUPFAM" id="SSF51735">
    <property type="entry name" value="NAD(P)-binding Rossmann-fold domains"/>
    <property type="match status" value="1"/>
</dbReference>
<evidence type="ECO:0000313" key="9">
    <source>
        <dbReference type="EMBL" id="KMW17895.1"/>
    </source>
</evidence>
<organism evidence="9 10">
    <name type="scientific">[Clostridium] citroniae WAL-19142</name>
    <dbReference type="NCBI Taxonomy" id="742734"/>
    <lineage>
        <taxon>Bacteria</taxon>
        <taxon>Bacillati</taxon>
        <taxon>Bacillota</taxon>
        <taxon>Clostridia</taxon>
        <taxon>Lachnospirales</taxon>
        <taxon>Lachnospiraceae</taxon>
        <taxon>Enterocloster</taxon>
    </lineage>
</organism>
<protein>
    <recommendedName>
        <fullName evidence="6">L-aspartate dehydrogenase</fullName>
        <ecNumber evidence="6">1.4.1.21</ecNumber>
    </recommendedName>
</protein>
<dbReference type="PATRIC" id="fig|742734.4.peg.3618"/>
<comment type="similarity">
    <text evidence="1 6">Belongs to the L-aspartate dehydrogenase family.</text>
</comment>
<dbReference type="EMBL" id="ADLK01000025">
    <property type="protein sequence ID" value="KMW17895.1"/>
    <property type="molecule type" value="Genomic_DNA"/>
</dbReference>
<dbReference type="PANTHER" id="PTHR31873">
    <property type="entry name" value="L-ASPARTATE DEHYDROGENASE-RELATED"/>
    <property type="match status" value="1"/>
</dbReference>
<name>A0A0J9EPX6_9FIRM</name>
<evidence type="ECO:0000256" key="4">
    <source>
        <dbReference type="ARBA" id="ARBA00023002"/>
    </source>
</evidence>
<dbReference type="GO" id="GO:0016639">
    <property type="term" value="F:oxidoreductase activity, acting on the CH-NH2 group of donors, NAD or NADP as acceptor"/>
    <property type="evidence" value="ECO:0007669"/>
    <property type="project" value="UniProtKB-UniRule"/>
</dbReference>
<evidence type="ECO:0000256" key="6">
    <source>
        <dbReference type="HAMAP-Rule" id="MF_01265"/>
    </source>
</evidence>
<comment type="function">
    <text evidence="6">Specifically catalyzes the NAD or NADP-dependent dehydrogenation of L-aspartate to iminoaspartate.</text>
</comment>
<dbReference type="InterPro" id="IPR002811">
    <property type="entry name" value="Asp_DH"/>
</dbReference>
<dbReference type="UniPathway" id="UPA00253">
    <property type="reaction ID" value="UER00456"/>
</dbReference>
<evidence type="ECO:0000256" key="1">
    <source>
        <dbReference type="ARBA" id="ARBA00008331"/>
    </source>
</evidence>
<evidence type="ECO:0000256" key="5">
    <source>
        <dbReference type="ARBA" id="ARBA00023027"/>
    </source>
</evidence>
<feature type="domain" description="Aspartate dehydrogenase" evidence="7">
    <location>
        <begin position="170"/>
        <end position="255"/>
    </location>
</feature>
<dbReference type="SUPFAM" id="SSF55347">
    <property type="entry name" value="Glyceraldehyde-3-phosphate dehydrogenase-like, C-terminal domain"/>
    <property type="match status" value="1"/>
</dbReference>
<dbReference type="Proteomes" id="UP000037392">
    <property type="component" value="Unassembled WGS sequence"/>
</dbReference>
<reference evidence="9 10" key="1">
    <citation type="submission" date="2011-04" db="EMBL/GenBank/DDBJ databases">
        <title>The Genome Sequence of Clostridium citroniae WAL-19142.</title>
        <authorList>
            <consortium name="The Broad Institute Genome Sequencing Platform"/>
            <person name="Earl A."/>
            <person name="Ward D."/>
            <person name="Feldgarden M."/>
            <person name="Gevers D."/>
            <person name="Warren Y.A."/>
            <person name="Tyrrell K.L."/>
            <person name="Citron D.M."/>
            <person name="Goldstein E.J."/>
            <person name="Daigneault M."/>
            <person name="Allen-Vercoe E."/>
            <person name="Young S.K."/>
            <person name="Zeng Q."/>
            <person name="Gargeya S."/>
            <person name="Fitzgerald M."/>
            <person name="Haas B."/>
            <person name="Abouelleil A."/>
            <person name="Alvarado L."/>
            <person name="Arachchi H.M."/>
            <person name="Berlin A."/>
            <person name="Brown A."/>
            <person name="Chapman S.B."/>
            <person name="Chen Z."/>
            <person name="Dunbar C."/>
            <person name="Freedman E."/>
            <person name="Gearin G."/>
            <person name="Gellesch M."/>
            <person name="Goldberg J."/>
            <person name="Griggs A."/>
            <person name="Gujja S."/>
            <person name="Heilman E.R."/>
            <person name="Heiman D."/>
            <person name="Howarth C."/>
            <person name="Larson L."/>
            <person name="Lui A."/>
            <person name="MacDonald P.J."/>
            <person name="Mehta T."/>
            <person name="Montmayeur A."/>
            <person name="Murphy C."/>
            <person name="Neiman D."/>
            <person name="Pearson M."/>
            <person name="Priest M."/>
            <person name="Roberts A."/>
            <person name="Saif S."/>
            <person name="Shea T."/>
            <person name="Shenoy N."/>
            <person name="Sisk P."/>
            <person name="Stolte C."/>
            <person name="Sykes S."/>
            <person name="White J."/>
            <person name="Yandava C."/>
            <person name="Wortman J."/>
            <person name="Nusbaum C."/>
            <person name="Birren B."/>
        </authorList>
    </citation>
    <scope>NUCLEOTIDE SEQUENCE [LARGE SCALE GENOMIC DNA]</scope>
    <source>
        <strain evidence="9 10">WAL-19142</strain>
    </source>
</reference>
<comment type="catalytic activity">
    <reaction evidence="6">
        <text>L-aspartate + NADP(+) + H2O = oxaloacetate + NH4(+) + NADPH + H(+)</text>
        <dbReference type="Rhea" id="RHEA:11784"/>
        <dbReference type="ChEBI" id="CHEBI:15377"/>
        <dbReference type="ChEBI" id="CHEBI:15378"/>
        <dbReference type="ChEBI" id="CHEBI:16452"/>
        <dbReference type="ChEBI" id="CHEBI:28938"/>
        <dbReference type="ChEBI" id="CHEBI:29991"/>
        <dbReference type="ChEBI" id="CHEBI:57783"/>
        <dbReference type="ChEBI" id="CHEBI:58349"/>
        <dbReference type="EC" id="1.4.1.21"/>
    </reaction>
</comment>
<keyword evidence="2 6" id="KW-0662">Pyridine nucleotide biosynthesis</keyword>
<dbReference type="InterPro" id="IPR005106">
    <property type="entry name" value="Asp/hSer_DH_NAD-bd"/>
</dbReference>
<dbReference type="PANTHER" id="PTHR31873:SF6">
    <property type="entry name" value="ASPARTATE DEHYDROGENASE DOMAIN-CONTAINING PROTEIN"/>
    <property type="match status" value="1"/>
</dbReference>
<comment type="pathway">
    <text evidence="6">Cofactor biosynthesis; NAD(+) biosynthesis; iminoaspartate from L-aspartate (dehydrogenase route): step 1/1.</text>
</comment>
<dbReference type="InterPro" id="IPR036291">
    <property type="entry name" value="NAD(P)-bd_dom_sf"/>
</dbReference>
<keyword evidence="4 6" id="KW-0560">Oxidoreductase</keyword>
<feature type="binding site" evidence="6">
    <location>
        <position position="191"/>
    </location>
    <ligand>
        <name>NAD(+)</name>
        <dbReference type="ChEBI" id="CHEBI:57540"/>
    </ligand>
</feature>
<accession>A0A0J9EPX6</accession>
<evidence type="ECO:0000259" key="7">
    <source>
        <dbReference type="Pfam" id="PF01958"/>
    </source>
</evidence>
<keyword evidence="3 6" id="KW-0521">NADP</keyword>
<dbReference type="GO" id="GO:0051287">
    <property type="term" value="F:NAD binding"/>
    <property type="evidence" value="ECO:0007669"/>
    <property type="project" value="UniProtKB-UniRule"/>
</dbReference>
<comment type="caution">
    <text evidence="9">The sequence shown here is derived from an EMBL/GenBank/DDBJ whole genome shotgun (WGS) entry which is preliminary data.</text>
</comment>
<feature type="active site" evidence="6">
    <location>
        <position position="221"/>
    </location>
</feature>
<dbReference type="EC" id="1.4.1.21" evidence="6"/>
<dbReference type="Gene3D" id="3.40.50.720">
    <property type="entry name" value="NAD(P)-binding Rossmann-like Domain"/>
    <property type="match status" value="1"/>
</dbReference>
<dbReference type="HAMAP" id="MF_01265">
    <property type="entry name" value="NadX"/>
    <property type="match status" value="1"/>
</dbReference>
<dbReference type="OrthoDB" id="1906017at2"/>
<dbReference type="GO" id="GO:0050661">
    <property type="term" value="F:NADP binding"/>
    <property type="evidence" value="ECO:0007669"/>
    <property type="project" value="UniProtKB-UniRule"/>
</dbReference>
<dbReference type="GO" id="GO:0033735">
    <property type="term" value="F:aspartate dehydrogenase [NAD(P)+] activity"/>
    <property type="evidence" value="ECO:0007669"/>
    <property type="project" value="UniProtKB-EC"/>
</dbReference>
<dbReference type="Pfam" id="PF03447">
    <property type="entry name" value="NAD_binding_3"/>
    <property type="match status" value="1"/>
</dbReference>
<dbReference type="Pfam" id="PF01958">
    <property type="entry name" value="Asp_DH_C"/>
    <property type="match status" value="1"/>
</dbReference>
<dbReference type="PIRSF" id="PIRSF005227">
    <property type="entry name" value="Asp_dh_NAD_syn"/>
    <property type="match status" value="1"/>
</dbReference>
<comment type="miscellaneous">
    <text evidence="6">The iminoaspartate product is unstable in aqueous solution and can decompose to oxaloacetate and ammonia.</text>
</comment>
<feature type="domain" description="Aspartate/homoserine dehydrogenase NAD-binding" evidence="8">
    <location>
        <begin position="10"/>
        <end position="123"/>
    </location>
</feature>
<dbReference type="GeneID" id="93165609"/>
<evidence type="ECO:0000256" key="3">
    <source>
        <dbReference type="ARBA" id="ARBA00022857"/>
    </source>
</evidence>
<dbReference type="RefSeq" id="WP_048930267.1">
    <property type="nucleotide sequence ID" value="NZ_KQ235879.1"/>
</dbReference>
<keyword evidence="5 6" id="KW-0520">NAD</keyword>
<comment type="catalytic activity">
    <reaction evidence="6">
        <text>L-aspartate + NAD(+) + H2O = oxaloacetate + NH4(+) + NADH + H(+)</text>
        <dbReference type="Rhea" id="RHEA:11788"/>
        <dbReference type="ChEBI" id="CHEBI:15377"/>
        <dbReference type="ChEBI" id="CHEBI:15378"/>
        <dbReference type="ChEBI" id="CHEBI:16452"/>
        <dbReference type="ChEBI" id="CHEBI:28938"/>
        <dbReference type="ChEBI" id="CHEBI:29991"/>
        <dbReference type="ChEBI" id="CHEBI:57540"/>
        <dbReference type="ChEBI" id="CHEBI:57945"/>
        <dbReference type="EC" id="1.4.1.21"/>
    </reaction>
</comment>
<dbReference type="InterPro" id="IPR020626">
    <property type="entry name" value="Asp_DH_prok"/>
</dbReference>
<evidence type="ECO:0000313" key="10">
    <source>
        <dbReference type="Proteomes" id="UP000037392"/>
    </source>
</evidence>
<evidence type="ECO:0000259" key="8">
    <source>
        <dbReference type="Pfam" id="PF03447"/>
    </source>
</evidence>
<feature type="binding site" evidence="6">
    <location>
        <position position="126"/>
    </location>
    <ligand>
        <name>NAD(+)</name>
        <dbReference type="ChEBI" id="CHEBI:57540"/>
    </ligand>
</feature>
<sequence>MKPKRIALVGCGGLGHEIAAGIKAGQAGNYTLCGIYTDQPKLTAACSETFGCAAYLTSEMMFLDKPDLMIEAAGAAALKELLEPAVKNQVDVIPLSVGVFSHRAYMDHIRQMAETHGTHVYLPSGAVGGFDLMGAAALDRELSVSIHTEKPPQALADAPCLAGRILPDHETQLVFSGNAVEAIEVFPQNVNVAVAVGLATVGADNLSVTVAANPDLHSNRHTIDLKGEFGHARIQISAAPSSNVHSSKLAAHSVISLLKRLDSWICFM</sequence>
<proteinExistence type="inferred from homology"/>
<dbReference type="GO" id="GO:0009435">
    <property type="term" value="P:NAD+ biosynthetic process"/>
    <property type="evidence" value="ECO:0007669"/>
    <property type="project" value="UniProtKB-UniRule"/>
</dbReference>
<evidence type="ECO:0000256" key="2">
    <source>
        <dbReference type="ARBA" id="ARBA00022642"/>
    </source>
</evidence>